<comment type="similarity">
    <text evidence="5">Belongs to the FNT transporter (TC 1.A.16) family.</text>
</comment>
<keyword evidence="4 6" id="KW-0472">Membrane</keyword>
<evidence type="ECO:0000256" key="2">
    <source>
        <dbReference type="ARBA" id="ARBA00022692"/>
    </source>
</evidence>
<proteinExistence type="inferred from homology"/>
<protein>
    <recommendedName>
        <fullName evidence="9">Formate transporter FocA</fullName>
    </recommendedName>
</protein>
<dbReference type="Proteomes" id="UP000232638">
    <property type="component" value="Chromosome"/>
</dbReference>
<dbReference type="KEGG" id="tsy:THSYN_24530"/>
<feature type="transmembrane region" description="Helical" evidence="6">
    <location>
        <begin position="355"/>
        <end position="385"/>
    </location>
</feature>
<comment type="subcellular location">
    <subcellularLocation>
        <location evidence="1">Membrane</location>
        <topology evidence="1">Multi-pass membrane protein</topology>
    </subcellularLocation>
</comment>
<dbReference type="InterPro" id="IPR000292">
    <property type="entry name" value="For/NO2_transpt"/>
</dbReference>
<feature type="transmembrane region" description="Helical" evidence="6">
    <location>
        <begin position="304"/>
        <end position="335"/>
    </location>
</feature>
<evidence type="ECO:0000313" key="7">
    <source>
        <dbReference type="EMBL" id="AUB83805.1"/>
    </source>
</evidence>
<feature type="transmembrane region" description="Helical" evidence="6">
    <location>
        <begin position="222"/>
        <end position="250"/>
    </location>
</feature>
<evidence type="ECO:0000256" key="3">
    <source>
        <dbReference type="ARBA" id="ARBA00022989"/>
    </source>
</evidence>
<feature type="transmembrane region" description="Helical" evidence="6">
    <location>
        <begin position="273"/>
        <end position="292"/>
    </location>
</feature>
<evidence type="ECO:0000313" key="8">
    <source>
        <dbReference type="Proteomes" id="UP000232638"/>
    </source>
</evidence>
<evidence type="ECO:0000256" key="1">
    <source>
        <dbReference type="ARBA" id="ARBA00004141"/>
    </source>
</evidence>
<evidence type="ECO:0000256" key="6">
    <source>
        <dbReference type="SAM" id="Phobius"/>
    </source>
</evidence>
<dbReference type="EMBL" id="CP020370">
    <property type="protein sequence ID" value="AUB83805.1"/>
    <property type="molecule type" value="Genomic_DNA"/>
</dbReference>
<evidence type="ECO:0008006" key="9">
    <source>
        <dbReference type="Google" id="ProtNLM"/>
    </source>
</evidence>
<dbReference type="Pfam" id="PF01226">
    <property type="entry name" value="Form_Nir_trans"/>
    <property type="match status" value="1"/>
</dbReference>
<dbReference type="PANTHER" id="PTHR30520">
    <property type="entry name" value="FORMATE TRANSPORTER-RELATED"/>
    <property type="match status" value="1"/>
</dbReference>
<accession>A0A2K8UE60</accession>
<reference evidence="7 8" key="1">
    <citation type="submission" date="2017-03" db="EMBL/GenBank/DDBJ databases">
        <title>Complete genome sequence of Candidatus 'Thiodictyon syntrophicum' sp. nov. strain Cad16T, a photolithoautotroph purple sulfur bacterium isolated from an alpine meromictic lake.</title>
        <authorList>
            <person name="Luedin S.M."/>
            <person name="Pothier J.F."/>
            <person name="Danza F."/>
            <person name="Storelli N."/>
            <person name="Wittwer M."/>
            <person name="Tonolla M."/>
        </authorList>
    </citation>
    <scope>NUCLEOTIDE SEQUENCE [LARGE SCALE GENOMIC DNA]</scope>
    <source>
        <strain evidence="7 8">Cad16T</strain>
    </source>
</reference>
<dbReference type="AlphaFoldDB" id="A0A2K8UE60"/>
<feature type="transmembrane region" description="Helical" evidence="6">
    <location>
        <begin position="184"/>
        <end position="210"/>
    </location>
</feature>
<keyword evidence="8" id="KW-1185">Reference proteome</keyword>
<dbReference type="GO" id="GO:0015499">
    <property type="term" value="F:formate transmembrane transporter activity"/>
    <property type="evidence" value="ECO:0007669"/>
    <property type="project" value="TreeGrafter"/>
</dbReference>
<gene>
    <name evidence="7" type="ORF">THSYN_24530</name>
</gene>
<feature type="transmembrane region" description="Helical" evidence="6">
    <location>
        <begin position="144"/>
        <end position="164"/>
    </location>
</feature>
<dbReference type="InterPro" id="IPR023271">
    <property type="entry name" value="Aquaporin-like"/>
</dbReference>
<evidence type="ECO:0000256" key="4">
    <source>
        <dbReference type="ARBA" id="ARBA00023136"/>
    </source>
</evidence>
<organism evidence="7 8">
    <name type="scientific">Candidatus Thiodictyon syntrophicum</name>
    <dbReference type="NCBI Taxonomy" id="1166950"/>
    <lineage>
        <taxon>Bacteria</taxon>
        <taxon>Pseudomonadati</taxon>
        <taxon>Pseudomonadota</taxon>
        <taxon>Gammaproteobacteria</taxon>
        <taxon>Chromatiales</taxon>
        <taxon>Chromatiaceae</taxon>
        <taxon>Thiodictyon</taxon>
    </lineage>
</organism>
<dbReference type="Gene3D" id="1.20.1080.10">
    <property type="entry name" value="Glycerol uptake facilitator protein"/>
    <property type="match status" value="1"/>
</dbReference>
<keyword evidence="3 6" id="KW-1133">Transmembrane helix</keyword>
<name>A0A2K8UE60_9GAMM</name>
<dbReference type="GO" id="GO:0005886">
    <property type="term" value="C:plasma membrane"/>
    <property type="evidence" value="ECO:0007669"/>
    <property type="project" value="TreeGrafter"/>
</dbReference>
<keyword evidence="2 6" id="KW-0812">Transmembrane</keyword>
<evidence type="ECO:0000256" key="5">
    <source>
        <dbReference type="ARBA" id="ARBA00049660"/>
    </source>
</evidence>
<sequence>MIEAGAACLRPCLSSCEWLTSNPDAVRWWSRCSSVICRSVYFLRPARPNGRHRLPAGWFIGSIATKGCRSCLSAMLTICSYLIFRQRLQWSGMGIMSDSLPPDRFAGAVALVPAGFDDRLSREVEELSEDTGVKKANNPPLTTFVLGIMAGAFIALGAYFAIIVSTGSAGVWWGGIQFMKGLAFSMGLVLVIAGGAELFTGNILIVMAYASRKVTLRRMLRNWGLVFAGNFVGALGTAVLLILTGVYTAADGELGAAALKIAAAKAALAPGEAFFRGIMCNVLVCIAIWVALTTRTIGGKIAALTLPIAMFVAAGFEHCVANMFFLPYALLLAWWDPAFVASVADHVPHLDALTWWNFLVGTLPFVSLGNIVGGGVFVGMAYWVIYKYLPR</sequence>
<dbReference type="PANTHER" id="PTHR30520:SF6">
    <property type="entry name" value="FORMATE_NITRATE FAMILY TRANSPORTER (EUROFUNG)"/>
    <property type="match status" value="1"/>
</dbReference>